<accession>A0A2M7BS88</accession>
<dbReference type="AlphaFoldDB" id="A0A2M7BS88"/>
<dbReference type="EMBL" id="PEVA01000138">
    <property type="protein sequence ID" value="PIV08355.1"/>
    <property type="molecule type" value="Genomic_DNA"/>
</dbReference>
<dbReference type="Proteomes" id="UP000230119">
    <property type="component" value="Unassembled WGS sequence"/>
</dbReference>
<comment type="caution">
    <text evidence="1">The sequence shown here is derived from an EMBL/GenBank/DDBJ whole genome shotgun (WGS) entry which is preliminary data.</text>
</comment>
<evidence type="ECO:0000313" key="1">
    <source>
        <dbReference type="EMBL" id="PIV08355.1"/>
    </source>
</evidence>
<proteinExistence type="predicted"/>
<reference evidence="2" key="1">
    <citation type="submission" date="2017-09" db="EMBL/GenBank/DDBJ databases">
        <title>Depth-based differentiation of microbial function through sediment-hosted aquifers and enrichment of novel symbionts in the deep terrestrial subsurface.</title>
        <authorList>
            <person name="Probst A.J."/>
            <person name="Ladd B."/>
            <person name="Jarett J.K."/>
            <person name="Geller-Mcgrath D.E."/>
            <person name="Sieber C.M.K."/>
            <person name="Emerson J.B."/>
            <person name="Anantharaman K."/>
            <person name="Thomas B.C."/>
            <person name="Malmstrom R."/>
            <person name="Stieglmeier M."/>
            <person name="Klingl A."/>
            <person name="Woyke T."/>
            <person name="Ryan C.M."/>
            <person name="Banfield J.F."/>
        </authorList>
    </citation>
    <scope>NUCLEOTIDE SEQUENCE [LARGE SCALE GENOMIC DNA]</scope>
</reference>
<protein>
    <submittedName>
        <fullName evidence="1">Uncharacterized protein</fullName>
    </submittedName>
</protein>
<sequence>PNTPATGTITLKVSFGGAGQYIVTARADAPLTEIQGTDTISFTGCNGGVDTCTITNAKLWTSASAYGFGYGMTGQDVPTDFISSSYFRPFANRLTAETPATIMQSANVTANITPTPAIPLTAAPALTGVPRTTTHEAIITMKTNISGLQPAGTYATVIRFLATPSF</sequence>
<organism evidence="1 2">
    <name type="scientific">Candidatus Roizmanbacteria bacterium CG03_land_8_20_14_0_80_39_12</name>
    <dbReference type="NCBI Taxonomy" id="1974847"/>
    <lineage>
        <taxon>Bacteria</taxon>
        <taxon>Candidatus Roizmaniibacteriota</taxon>
    </lineage>
</organism>
<evidence type="ECO:0000313" key="2">
    <source>
        <dbReference type="Proteomes" id="UP000230119"/>
    </source>
</evidence>
<gene>
    <name evidence="1" type="ORF">COS52_03145</name>
</gene>
<name>A0A2M7BS88_9BACT</name>
<feature type="non-terminal residue" evidence="1">
    <location>
        <position position="1"/>
    </location>
</feature>